<proteinExistence type="predicted"/>
<evidence type="ECO:0000313" key="1">
    <source>
        <dbReference type="EMBL" id="KAI6083131.1"/>
    </source>
</evidence>
<comment type="caution">
    <text evidence="1">The sequence shown here is derived from an EMBL/GenBank/DDBJ whole genome shotgun (WGS) entry which is preliminary data.</text>
</comment>
<keyword evidence="2" id="KW-1185">Reference proteome</keyword>
<dbReference type="Proteomes" id="UP001497680">
    <property type="component" value="Unassembled WGS sequence"/>
</dbReference>
<name>A0ACC0CRQ6_9PEZI</name>
<sequence length="309" mass="33487">MASTTSYSENSPSQPSVGNDQLGVDARDPPNIGEPSSIVYSSRGALEHNTRHLPGPGEETAMTRYPGQQCGNTFTEDNGLTIGNVPLIHRHDKPSSQAFHPTESSRTHDEPSMTTNVVGHFHGTATHQRNDLRSNGDIDLALSRCHRGSLKNVRSLLDLKTTIRFIVIIFGYFLGFAAAYSVYVPANRSSEALSSPKSDTYPVMVAQVAGSLMSPLLFGVVSVRESSTPLRQKVISFHCLLLALGVLLSVVSLLLYSLWPAGYRVNNVVTIASLMFAILGGWQSLEKDWKEAAETHQAATDIELGPLPS</sequence>
<reference evidence="1 2" key="1">
    <citation type="journal article" date="2022" name="New Phytol.">
        <title>Ecological generalism drives hyperdiversity of secondary metabolite gene clusters in xylarialean endophytes.</title>
        <authorList>
            <person name="Franco M.E.E."/>
            <person name="Wisecaver J.H."/>
            <person name="Arnold A.E."/>
            <person name="Ju Y.M."/>
            <person name="Slot J.C."/>
            <person name="Ahrendt S."/>
            <person name="Moore L.P."/>
            <person name="Eastman K.E."/>
            <person name="Scott K."/>
            <person name="Konkel Z."/>
            <person name="Mondo S.J."/>
            <person name="Kuo A."/>
            <person name="Hayes R.D."/>
            <person name="Haridas S."/>
            <person name="Andreopoulos B."/>
            <person name="Riley R."/>
            <person name="LaButti K."/>
            <person name="Pangilinan J."/>
            <person name="Lipzen A."/>
            <person name="Amirebrahimi M."/>
            <person name="Yan J."/>
            <person name="Adam C."/>
            <person name="Keymanesh K."/>
            <person name="Ng V."/>
            <person name="Louie K."/>
            <person name="Northen T."/>
            <person name="Drula E."/>
            <person name="Henrissat B."/>
            <person name="Hsieh H.M."/>
            <person name="Youens-Clark K."/>
            <person name="Lutzoni F."/>
            <person name="Miadlikowska J."/>
            <person name="Eastwood D.C."/>
            <person name="Hamelin R.C."/>
            <person name="Grigoriev I.V."/>
            <person name="U'Ren J.M."/>
        </authorList>
    </citation>
    <scope>NUCLEOTIDE SEQUENCE [LARGE SCALE GENOMIC DNA]</scope>
    <source>
        <strain evidence="1 2">ER1909</strain>
    </source>
</reference>
<dbReference type="EMBL" id="MU394357">
    <property type="protein sequence ID" value="KAI6083131.1"/>
    <property type="molecule type" value="Genomic_DNA"/>
</dbReference>
<protein>
    <submittedName>
        <fullName evidence="1">Uncharacterized protein</fullName>
    </submittedName>
</protein>
<gene>
    <name evidence="1" type="ORF">F4821DRAFT_245476</name>
</gene>
<accession>A0ACC0CRQ6</accession>
<evidence type="ECO:0000313" key="2">
    <source>
        <dbReference type="Proteomes" id="UP001497680"/>
    </source>
</evidence>
<organism evidence="1 2">
    <name type="scientific">Hypoxylon rubiginosum</name>
    <dbReference type="NCBI Taxonomy" id="110542"/>
    <lineage>
        <taxon>Eukaryota</taxon>
        <taxon>Fungi</taxon>
        <taxon>Dikarya</taxon>
        <taxon>Ascomycota</taxon>
        <taxon>Pezizomycotina</taxon>
        <taxon>Sordariomycetes</taxon>
        <taxon>Xylariomycetidae</taxon>
        <taxon>Xylariales</taxon>
        <taxon>Hypoxylaceae</taxon>
        <taxon>Hypoxylon</taxon>
    </lineage>
</organism>